<organism evidence="2 3">
    <name type="scientific">Deinococcus aerius</name>
    <dbReference type="NCBI Taxonomy" id="200253"/>
    <lineage>
        <taxon>Bacteria</taxon>
        <taxon>Thermotogati</taxon>
        <taxon>Deinococcota</taxon>
        <taxon>Deinococci</taxon>
        <taxon>Deinococcales</taxon>
        <taxon>Deinococcaceae</taxon>
        <taxon>Deinococcus</taxon>
    </lineage>
</organism>
<dbReference type="AlphaFoldDB" id="A0A2I9CVB1"/>
<feature type="chain" id="PRO_5014329264" evidence="1">
    <location>
        <begin position="21"/>
        <end position="131"/>
    </location>
</feature>
<keyword evidence="3" id="KW-1185">Reference proteome</keyword>
<accession>A0A2I9CVB1</accession>
<dbReference type="RefSeq" id="WP_103129269.1">
    <property type="nucleotide sequence ID" value="NZ_BFAG01000006.1"/>
</dbReference>
<reference evidence="3" key="1">
    <citation type="submission" date="2018-01" db="EMBL/GenBank/DDBJ databases">
        <title>Draft Genome Sequence of the Radioresistant Bacterium Deinococcus aerius TR0125, Isolated from the Higher Atmosphere above Japan.</title>
        <authorList>
            <person name="Satoh K."/>
            <person name="Arai H."/>
            <person name="Sanzen T."/>
            <person name="Kawaguchi Y."/>
            <person name="Hayashi H."/>
            <person name="Yokobori S."/>
            <person name="Yamagishi A."/>
            <person name="Oono Y."/>
            <person name="Narumi I."/>
        </authorList>
    </citation>
    <scope>NUCLEOTIDE SEQUENCE [LARGE SCALE GENOMIC DNA]</scope>
    <source>
        <strain evidence="3">TR0125</strain>
    </source>
</reference>
<protein>
    <submittedName>
        <fullName evidence="2">Uncharacterized protein</fullName>
    </submittedName>
</protein>
<name>A0A2I9CVB1_9DEIO</name>
<evidence type="ECO:0000256" key="1">
    <source>
        <dbReference type="SAM" id="SignalP"/>
    </source>
</evidence>
<gene>
    <name evidence="2" type="ORF">DAERI_060113</name>
</gene>
<dbReference type="OrthoDB" id="3078607at2"/>
<dbReference type="EMBL" id="BFAG01000006">
    <property type="protein sequence ID" value="GBF05853.1"/>
    <property type="molecule type" value="Genomic_DNA"/>
</dbReference>
<comment type="caution">
    <text evidence="2">The sequence shown here is derived from an EMBL/GenBank/DDBJ whole genome shotgun (WGS) entry which is preliminary data.</text>
</comment>
<dbReference type="Proteomes" id="UP000236569">
    <property type="component" value="Unassembled WGS sequence"/>
</dbReference>
<proteinExistence type="predicted"/>
<evidence type="ECO:0000313" key="3">
    <source>
        <dbReference type="Proteomes" id="UP000236569"/>
    </source>
</evidence>
<evidence type="ECO:0000313" key="2">
    <source>
        <dbReference type="EMBL" id="GBF05853.1"/>
    </source>
</evidence>
<sequence>MRNLLMVGLLALFTSGAAITTDQVVKAFAAAKLEVKTPKRMGPQDYGVAPYVGKGVRFLIPSLGADNGGRIFDVPNAAERRRLANTYIDLGKQSALFYSWVFVHKNIVVQINGDLPEAQALRYKEALLKLR</sequence>
<keyword evidence="1" id="KW-0732">Signal</keyword>
<feature type="signal peptide" evidence="1">
    <location>
        <begin position="1"/>
        <end position="20"/>
    </location>
</feature>